<gene>
    <name evidence="2" type="ORF">HK099_002214</name>
</gene>
<sequence length="94" mass="10354">MQKNSIKISKRGIKVYYFDEDKDLILINNDKDLEEAIVTCKNLNLDKINLKVENIGEDDSGSNDSNSTNVSGKKLLGLENNDINLVLGGTGLLV</sequence>
<dbReference type="SUPFAM" id="SSF54277">
    <property type="entry name" value="CAD &amp; PB1 domains"/>
    <property type="match status" value="1"/>
</dbReference>
<dbReference type="CDD" id="cd05992">
    <property type="entry name" value="PB1"/>
    <property type="match status" value="1"/>
</dbReference>
<dbReference type="Proteomes" id="UP001211065">
    <property type="component" value="Unassembled WGS sequence"/>
</dbReference>
<dbReference type="PROSITE" id="PS51745">
    <property type="entry name" value="PB1"/>
    <property type="match status" value="1"/>
</dbReference>
<dbReference type="InterPro" id="IPR000270">
    <property type="entry name" value="PB1_dom"/>
</dbReference>
<comment type="caution">
    <text evidence="2">The sequence shown here is derived from an EMBL/GenBank/DDBJ whole genome shotgun (WGS) entry which is preliminary data.</text>
</comment>
<reference evidence="2" key="1">
    <citation type="submission" date="2020-05" db="EMBL/GenBank/DDBJ databases">
        <title>Phylogenomic resolution of chytrid fungi.</title>
        <authorList>
            <person name="Stajich J.E."/>
            <person name="Amses K."/>
            <person name="Simmons R."/>
            <person name="Seto K."/>
            <person name="Myers J."/>
            <person name="Bonds A."/>
            <person name="Quandt C.A."/>
            <person name="Barry K."/>
            <person name="Liu P."/>
            <person name="Grigoriev I."/>
            <person name="Longcore J.E."/>
            <person name="James T.Y."/>
        </authorList>
    </citation>
    <scope>NUCLEOTIDE SEQUENCE</scope>
    <source>
        <strain evidence="2">JEL0476</strain>
    </source>
</reference>
<dbReference type="InterPro" id="IPR053793">
    <property type="entry name" value="PB1-like"/>
</dbReference>
<organism evidence="2 3">
    <name type="scientific">Clydaea vesicula</name>
    <dbReference type="NCBI Taxonomy" id="447962"/>
    <lineage>
        <taxon>Eukaryota</taxon>
        <taxon>Fungi</taxon>
        <taxon>Fungi incertae sedis</taxon>
        <taxon>Chytridiomycota</taxon>
        <taxon>Chytridiomycota incertae sedis</taxon>
        <taxon>Chytridiomycetes</taxon>
        <taxon>Lobulomycetales</taxon>
        <taxon>Lobulomycetaceae</taxon>
        <taxon>Clydaea</taxon>
    </lineage>
</organism>
<feature type="non-terminal residue" evidence="2">
    <location>
        <position position="94"/>
    </location>
</feature>
<proteinExistence type="predicted"/>
<evidence type="ECO:0000313" key="2">
    <source>
        <dbReference type="EMBL" id="KAJ3201519.1"/>
    </source>
</evidence>
<protein>
    <recommendedName>
        <fullName evidence="1">PB1 domain-containing protein</fullName>
    </recommendedName>
</protein>
<dbReference type="AlphaFoldDB" id="A0AAD5TTN4"/>
<dbReference type="Pfam" id="PF00564">
    <property type="entry name" value="PB1"/>
    <property type="match status" value="1"/>
</dbReference>
<evidence type="ECO:0000313" key="3">
    <source>
        <dbReference type="Proteomes" id="UP001211065"/>
    </source>
</evidence>
<dbReference type="Gene3D" id="3.10.20.90">
    <property type="entry name" value="Phosphatidylinositol 3-kinase Catalytic Subunit, Chain A, domain 1"/>
    <property type="match status" value="1"/>
</dbReference>
<dbReference type="EMBL" id="JADGJW010001714">
    <property type="protein sequence ID" value="KAJ3201519.1"/>
    <property type="molecule type" value="Genomic_DNA"/>
</dbReference>
<name>A0AAD5TTN4_9FUNG</name>
<keyword evidence="3" id="KW-1185">Reference proteome</keyword>
<accession>A0AAD5TTN4</accession>
<feature type="domain" description="PB1" evidence="1">
    <location>
        <begin position="1"/>
        <end position="53"/>
    </location>
</feature>
<evidence type="ECO:0000259" key="1">
    <source>
        <dbReference type="PROSITE" id="PS51745"/>
    </source>
</evidence>